<keyword evidence="2" id="KW-0677">Repeat</keyword>
<sequence length="270" mass="30301">MPRLRILRVSGNRLTVLNASNVVNLRTLYADNNSLTQILRLERLSKLENLSVRNQGGRGCQLGGRDTRDVRRLYLSGNGLGASFLTDSCYNLVYLELAACRLTKLPEGLKDLIPNVRVLNLNYNFLEDVRQLEGLTRLVKLTIIGSRLKGTKAIIRLLQRMPEVEMLDLRMNPCTLGWYLPLLVKDVPGALQPSEGPPGGRKNGNGGPAWQDLDSKFRRDLPNDSYIGRLAYRGLVMEACPRIRMLDGIEVTEKERDKAHKLLVGIIGKK</sequence>
<reference evidence="4 5" key="1">
    <citation type="submission" date="2024-05" db="EMBL/GenBank/DDBJ databases">
        <title>A draft genome resource for the thread blight pathogen Marasmius tenuissimus strain MS-2.</title>
        <authorList>
            <person name="Yulfo-Soto G.E."/>
            <person name="Baruah I.K."/>
            <person name="Amoako-Attah I."/>
            <person name="Bukari Y."/>
            <person name="Meinhardt L.W."/>
            <person name="Bailey B.A."/>
            <person name="Cohen S.P."/>
        </authorList>
    </citation>
    <scope>NUCLEOTIDE SEQUENCE [LARGE SCALE GENOMIC DNA]</scope>
    <source>
        <strain evidence="4 5">MS-2</strain>
    </source>
</reference>
<keyword evidence="5" id="KW-1185">Reference proteome</keyword>
<evidence type="ECO:0000256" key="3">
    <source>
        <dbReference type="SAM" id="MobiDB-lite"/>
    </source>
</evidence>
<dbReference type="PANTHER" id="PTHR47566">
    <property type="match status" value="1"/>
</dbReference>
<keyword evidence="1" id="KW-0433">Leucine-rich repeat</keyword>
<dbReference type="PROSITE" id="PS51450">
    <property type="entry name" value="LRR"/>
    <property type="match status" value="2"/>
</dbReference>
<evidence type="ECO:0000313" key="5">
    <source>
        <dbReference type="Proteomes" id="UP001437256"/>
    </source>
</evidence>
<name>A0ABR2ZWW8_9AGAR</name>
<feature type="compositionally biased region" description="Gly residues" evidence="3">
    <location>
        <begin position="197"/>
        <end position="207"/>
    </location>
</feature>
<dbReference type="InterPro" id="IPR001611">
    <property type="entry name" value="Leu-rich_rpt"/>
</dbReference>
<gene>
    <name evidence="4" type="primary">NUD1_1</name>
    <name evidence="4" type="ORF">AAF712_006841</name>
</gene>
<evidence type="ECO:0000256" key="1">
    <source>
        <dbReference type="ARBA" id="ARBA00022614"/>
    </source>
</evidence>
<dbReference type="Proteomes" id="UP001437256">
    <property type="component" value="Unassembled WGS sequence"/>
</dbReference>
<dbReference type="InterPro" id="IPR052574">
    <property type="entry name" value="CDIRP"/>
</dbReference>
<protein>
    <submittedName>
        <fullName evidence="4">Protein nud1</fullName>
    </submittedName>
</protein>
<dbReference type="PANTHER" id="PTHR47566:SF1">
    <property type="entry name" value="PROTEIN NUD1"/>
    <property type="match status" value="1"/>
</dbReference>
<dbReference type="InterPro" id="IPR032675">
    <property type="entry name" value="LRR_dom_sf"/>
</dbReference>
<feature type="region of interest" description="Disordered" evidence="3">
    <location>
        <begin position="191"/>
        <end position="214"/>
    </location>
</feature>
<accession>A0ABR2ZWW8</accession>
<evidence type="ECO:0000256" key="2">
    <source>
        <dbReference type="ARBA" id="ARBA00022737"/>
    </source>
</evidence>
<dbReference type="EMBL" id="JBBXMP010000038">
    <property type="protein sequence ID" value="KAL0066216.1"/>
    <property type="molecule type" value="Genomic_DNA"/>
</dbReference>
<organism evidence="4 5">
    <name type="scientific">Marasmius tenuissimus</name>
    <dbReference type="NCBI Taxonomy" id="585030"/>
    <lineage>
        <taxon>Eukaryota</taxon>
        <taxon>Fungi</taxon>
        <taxon>Dikarya</taxon>
        <taxon>Basidiomycota</taxon>
        <taxon>Agaricomycotina</taxon>
        <taxon>Agaricomycetes</taxon>
        <taxon>Agaricomycetidae</taxon>
        <taxon>Agaricales</taxon>
        <taxon>Marasmiineae</taxon>
        <taxon>Marasmiaceae</taxon>
        <taxon>Marasmius</taxon>
    </lineage>
</organism>
<proteinExistence type="predicted"/>
<comment type="caution">
    <text evidence="4">The sequence shown here is derived from an EMBL/GenBank/DDBJ whole genome shotgun (WGS) entry which is preliminary data.</text>
</comment>
<dbReference type="SUPFAM" id="SSF52047">
    <property type="entry name" value="RNI-like"/>
    <property type="match status" value="1"/>
</dbReference>
<evidence type="ECO:0000313" key="4">
    <source>
        <dbReference type="EMBL" id="KAL0066216.1"/>
    </source>
</evidence>
<dbReference type="Gene3D" id="3.80.10.10">
    <property type="entry name" value="Ribonuclease Inhibitor"/>
    <property type="match status" value="2"/>
</dbReference>